<evidence type="ECO:0000259" key="6">
    <source>
        <dbReference type="Pfam" id="PF05193"/>
    </source>
</evidence>
<name>A0A937XD14_UNCEI</name>
<evidence type="ECO:0000313" key="7">
    <source>
        <dbReference type="EMBL" id="MBM3318072.1"/>
    </source>
</evidence>
<dbReference type="PANTHER" id="PTHR11851">
    <property type="entry name" value="METALLOPROTEASE"/>
    <property type="match status" value="1"/>
</dbReference>
<dbReference type="Proteomes" id="UP000748308">
    <property type="component" value="Unassembled WGS sequence"/>
</dbReference>
<dbReference type="Pfam" id="PF00675">
    <property type="entry name" value="Peptidase_M16"/>
    <property type="match status" value="1"/>
</dbReference>
<evidence type="ECO:0000259" key="5">
    <source>
        <dbReference type="Pfam" id="PF00675"/>
    </source>
</evidence>
<dbReference type="InterPro" id="IPR001431">
    <property type="entry name" value="Pept_M16_Zn_BS"/>
</dbReference>
<accession>A0A937XD14</accession>
<dbReference type="InterPro" id="IPR011249">
    <property type="entry name" value="Metalloenz_LuxS/M16"/>
</dbReference>
<feature type="domain" description="Peptidase M16 C-terminal" evidence="6">
    <location>
        <begin position="260"/>
        <end position="436"/>
    </location>
</feature>
<feature type="compositionally biased region" description="Low complexity" evidence="3">
    <location>
        <begin position="965"/>
        <end position="980"/>
    </location>
</feature>
<feature type="signal peptide" evidence="4">
    <location>
        <begin position="1"/>
        <end position="43"/>
    </location>
</feature>
<evidence type="ECO:0000256" key="4">
    <source>
        <dbReference type="SAM" id="SignalP"/>
    </source>
</evidence>
<feature type="region of interest" description="Disordered" evidence="3">
    <location>
        <begin position="55"/>
        <end position="77"/>
    </location>
</feature>
<feature type="chain" id="PRO_5036791523" evidence="4">
    <location>
        <begin position="44"/>
        <end position="995"/>
    </location>
</feature>
<dbReference type="GO" id="GO:0006508">
    <property type="term" value="P:proteolysis"/>
    <property type="evidence" value="ECO:0007669"/>
    <property type="project" value="InterPro"/>
</dbReference>
<evidence type="ECO:0000256" key="2">
    <source>
        <dbReference type="RuleBase" id="RU004447"/>
    </source>
</evidence>
<dbReference type="InterPro" id="IPR007863">
    <property type="entry name" value="Peptidase_M16_C"/>
</dbReference>
<keyword evidence="4" id="KW-0732">Signal</keyword>
<dbReference type="InterPro" id="IPR050361">
    <property type="entry name" value="MPP/UQCRC_Complex"/>
</dbReference>
<organism evidence="7 8">
    <name type="scientific">Eiseniibacteriota bacterium</name>
    <dbReference type="NCBI Taxonomy" id="2212470"/>
    <lineage>
        <taxon>Bacteria</taxon>
        <taxon>Candidatus Eiseniibacteriota</taxon>
    </lineage>
</organism>
<dbReference type="PROSITE" id="PS00143">
    <property type="entry name" value="INSULINASE"/>
    <property type="match status" value="1"/>
</dbReference>
<evidence type="ECO:0000256" key="1">
    <source>
        <dbReference type="ARBA" id="ARBA00007261"/>
    </source>
</evidence>
<dbReference type="Gene3D" id="3.30.830.10">
    <property type="entry name" value="Metalloenzyme, LuxS/M16 peptidase-like"/>
    <property type="match status" value="4"/>
</dbReference>
<dbReference type="EMBL" id="VGIY01000254">
    <property type="protein sequence ID" value="MBM3318072.1"/>
    <property type="molecule type" value="Genomic_DNA"/>
</dbReference>
<dbReference type="InterPro" id="IPR011765">
    <property type="entry name" value="Pept_M16_N"/>
</dbReference>
<evidence type="ECO:0000313" key="8">
    <source>
        <dbReference type="Proteomes" id="UP000748308"/>
    </source>
</evidence>
<feature type="domain" description="Peptidase M16 C-terminal" evidence="6">
    <location>
        <begin position="716"/>
        <end position="893"/>
    </location>
</feature>
<dbReference type="Pfam" id="PF05193">
    <property type="entry name" value="Peptidase_M16_C"/>
    <property type="match status" value="2"/>
</dbReference>
<protein>
    <submittedName>
        <fullName evidence="7">Insulinase family protein</fullName>
    </submittedName>
</protein>
<gene>
    <name evidence="7" type="ORF">FJY75_09500</name>
</gene>
<reference evidence="7" key="1">
    <citation type="submission" date="2019-03" db="EMBL/GenBank/DDBJ databases">
        <title>Lake Tanganyika Metagenome-Assembled Genomes (MAGs).</title>
        <authorList>
            <person name="Tran P."/>
        </authorList>
    </citation>
    <scope>NUCLEOTIDE SEQUENCE</scope>
    <source>
        <strain evidence="7">M_DeepCast_400m_m2_100</strain>
    </source>
</reference>
<feature type="domain" description="Peptidase M16 N-terminal" evidence="5">
    <location>
        <begin position="105"/>
        <end position="251"/>
    </location>
</feature>
<feature type="region of interest" description="Disordered" evidence="3">
    <location>
        <begin position="965"/>
        <end position="995"/>
    </location>
</feature>
<comment type="caution">
    <text evidence="7">The sequence shown here is derived from an EMBL/GenBank/DDBJ whole genome shotgun (WGS) entry which is preliminary data.</text>
</comment>
<comment type="similarity">
    <text evidence="1 2">Belongs to the peptidase M16 family.</text>
</comment>
<dbReference type="PANTHER" id="PTHR11851:SF49">
    <property type="entry name" value="MITOCHONDRIAL-PROCESSING PEPTIDASE SUBUNIT ALPHA"/>
    <property type="match status" value="1"/>
</dbReference>
<proteinExistence type="inferred from homology"/>
<dbReference type="AlphaFoldDB" id="A0A937XD14"/>
<dbReference type="SUPFAM" id="SSF63411">
    <property type="entry name" value="LuxS/MPP-like metallohydrolase"/>
    <property type="match status" value="4"/>
</dbReference>
<dbReference type="GO" id="GO:0004222">
    <property type="term" value="F:metalloendopeptidase activity"/>
    <property type="evidence" value="ECO:0007669"/>
    <property type="project" value="InterPro"/>
</dbReference>
<feature type="compositionally biased region" description="Low complexity" evidence="3">
    <location>
        <begin position="68"/>
        <end position="77"/>
    </location>
</feature>
<sequence length="995" mass="108316">MHRPAHAAPRSPIRFAAVLSLPVALLTAGAAALLIASPVPSSAAPMAASPVASPAAASAGAAPPPAPGTSTTSISAAPTKNLPRGIAYAASVEGIHEYRLDNGLRVLLFPDPSQETATVAITYFVGSRHEGYGETGMAHLLEHLMFKGTPRHPDIPNELTARGCRPNGSTWFDRTNYFETFAATEENLSWALDLEADRMVNSFISAEDLASEMTVVRNEFESGENNPRGILEERVYSTAYLWHNYGNTTIGARSDIENVPIERLRAFYRTWYRPDNAMLVVAGKIEPRRALELVAEHFGPLRRPETPVPLLYTSEPAQDGERTVTLRRVGDVQAVSAAYHMPAGTHPDYPAMAILAHIFGDTPSGRLHKALVETGMATSVSAGADRFADPGLFTLGAEVRVEKPLLAVRDELLAVAEGVADRPPAEEEVERARASLLSRWESAMRNSSRAAISLSDWAAMGDWRMFFVHRDRLRKVTPAQVAEAAARYLVPTNRTVGLFIPTAEPMRAEIPPTPDLAGMIGEYLGGQGLAQGEAFEATPENIETRALRETLPNGLKLILLPRRTRGETVNLSLQLHFGGEETLRGRAAAGDLAGGMLLRGSTDRTRQEIRDELDRLRAQLMLFGSAAGAFGGLETTREHLPAALRLLAEALRRPSFPEGEFELLKQERLARLEEARSDPRSRAFTHIRRHLNPYPPEDVRAALTPEEEIAAVTATTLAAARDFHRDFYGAGSGEIAVAGDFDPEGTRELLAELFGDWTAARPYERLVETYEDRPAILESIETPDKESAVFNAGLRLAVGADDPDYPALVLANQMTGGGFLNSRLARRIRGQEGLSYGVGSMLRASAWDRDGYFGAFAIYAPQNDARLLAAFREEIRRILDAGFTDEEIAEAKSGWLQRQTVSRSQNRELAQTLAERAFEGRTLAWDAAFERRIAELTAEEIVAAFRRHIRPEAISIVRAGDFARAPAGADADPAGAPPRGGEVGLRPDARPGGGR</sequence>
<evidence type="ECO:0000256" key="3">
    <source>
        <dbReference type="SAM" id="MobiDB-lite"/>
    </source>
</evidence>
<dbReference type="GO" id="GO:0046872">
    <property type="term" value="F:metal ion binding"/>
    <property type="evidence" value="ECO:0007669"/>
    <property type="project" value="InterPro"/>
</dbReference>